<proteinExistence type="predicted"/>
<keyword evidence="3" id="KW-1185">Reference proteome</keyword>
<gene>
    <name evidence="2" type="ORF">E3D00_06095</name>
</gene>
<evidence type="ECO:0000313" key="3">
    <source>
        <dbReference type="Proteomes" id="UP000316313"/>
    </source>
</evidence>
<dbReference type="Proteomes" id="UP000316313">
    <property type="component" value="Chromosome"/>
</dbReference>
<evidence type="ECO:0000256" key="1">
    <source>
        <dbReference type="SAM" id="SignalP"/>
    </source>
</evidence>
<organism evidence="2 3">
    <name type="scientific">Swingsia samuiensis</name>
    <dbReference type="NCBI Taxonomy" id="1293412"/>
    <lineage>
        <taxon>Bacteria</taxon>
        <taxon>Pseudomonadati</taxon>
        <taxon>Pseudomonadota</taxon>
        <taxon>Alphaproteobacteria</taxon>
        <taxon>Acetobacterales</taxon>
        <taxon>Acetobacteraceae</taxon>
        <taxon>Swingsia</taxon>
    </lineage>
</organism>
<sequence>MNKFLILAAISYVSFSTSYAASQIIPNHIQHPLKAPNNALMDRIGSSETKTSPTLAPGGLSDKNVISGLPWSANLGDIATYADNSVQQTDIGTKVAGLDKTGNITAPINTQKLDASSFLRVGTYSGGNSYAGYQPPSPLGSFFTGKAADNSYFDTPGMPGIPTDKALILGGQRPDAKAFEWIFGQPDSTNLGAVVDFVAMNGMSSGQGTGVSAGQFGVMLNYMNYDAVVRGTRTGSTPPKFIASGAIKDPDGITHTVTFTPAGATFSPALPAYWGNLIHDGMNVATNEIGVANEKIPTSNWNMPWEAHKKFRRSFNTYFGTIVAWTKNPDGTIPNITVDGWVVPQQNTYGFGSDWKKVPGRDTLDGSKPALDTQFTQIKAPAILFGMYTKAFTQYELCDLEPQSKHGDLNNPNGSIGSLVHECDHEVDMWNHDPADYLNSLHGYTLAVNNSGGGKLTKDSYGWTIDGGHALPLGYHVRNLLSGSVAYQAMGDGSITSSNFYAPYTLGANIGDTSLAQTWGTELGTGGVNTSTLRLIQYRDSKPITGENNPAAQQKVSLHLQWRADASKNPADESGTPGGQIVYNPPNHEYALGLGAGGSLQQPHYGLYVDQDGSVSLPNGATTTNGSSLGFVPQNGDTHGHPYLYAADNNHISLRNTSGTEGGLTVGLLNVDGDSTISRNMTILGESSFEEGGVIGKGQGLAFKYVNWLSGQIPMLEALDATTLYATTNAGNISSIKAWNVNALGRFKEALYTPPSSSASCSAGEFSDDTKYHYVCVSNNHWKRIALSDF</sequence>
<keyword evidence="1" id="KW-0732">Signal</keyword>
<dbReference type="KEGG" id="ssam:E3D00_06095"/>
<protein>
    <submittedName>
        <fullName evidence="2">Uncharacterized protein</fullName>
    </submittedName>
</protein>
<reference evidence="2 3" key="1">
    <citation type="submission" date="2019-03" db="EMBL/GenBank/DDBJ databases">
        <title>The complete genome sequence of Swingsia samuiensis NBRC107927(T).</title>
        <authorList>
            <person name="Chua K.-O."/>
            <person name="Chan K.-G."/>
            <person name="See-Too W.-S."/>
        </authorList>
    </citation>
    <scope>NUCLEOTIDE SEQUENCE [LARGE SCALE GENOMIC DNA]</scope>
    <source>
        <strain evidence="2 3">AH83</strain>
    </source>
</reference>
<dbReference type="RefSeq" id="WP_141460881.1">
    <property type="nucleotide sequence ID" value="NZ_CP038141.1"/>
</dbReference>
<evidence type="ECO:0000313" key="2">
    <source>
        <dbReference type="EMBL" id="QDH17183.1"/>
    </source>
</evidence>
<feature type="signal peptide" evidence="1">
    <location>
        <begin position="1"/>
        <end position="20"/>
    </location>
</feature>
<accession>A0A4Y6UHY6</accession>
<feature type="chain" id="PRO_5021467544" evidence="1">
    <location>
        <begin position="21"/>
        <end position="790"/>
    </location>
</feature>
<dbReference type="AlphaFoldDB" id="A0A4Y6UHY6"/>
<dbReference type="OrthoDB" id="7262119at2"/>
<dbReference type="EMBL" id="CP038141">
    <property type="protein sequence ID" value="QDH17183.1"/>
    <property type="molecule type" value="Genomic_DNA"/>
</dbReference>
<name>A0A4Y6UHY6_9PROT</name>